<accession>A0A0A9A6N4</accession>
<evidence type="ECO:0000313" key="1">
    <source>
        <dbReference type="EMBL" id="JAD42692.1"/>
    </source>
</evidence>
<proteinExistence type="predicted"/>
<protein>
    <submittedName>
        <fullName evidence="1">Uncharacterized protein</fullName>
    </submittedName>
</protein>
<name>A0A0A9A6N4_ARUDO</name>
<dbReference type="EMBL" id="GBRH01255203">
    <property type="protein sequence ID" value="JAD42692.1"/>
    <property type="molecule type" value="Transcribed_RNA"/>
</dbReference>
<organism evidence="1">
    <name type="scientific">Arundo donax</name>
    <name type="common">Giant reed</name>
    <name type="synonym">Donax arundinaceus</name>
    <dbReference type="NCBI Taxonomy" id="35708"/>
    <lineage>
        <taxon>Eukaryota</taxon>
        <taxon>Viridiplantae</taxon>
        <taxon>Streptophyta</taxon>
        <taxon>Embryophyta</taxon>
        <taxon>Tracheophyta</taxon>
        <taxon>Spermatophyta</taxon>
        <taxon>Magnoliopsida</taxon>
        <taxon>Liliopsida</taxon>
        <taxon>Poales</taxon>
        <taxon>Poaceae</taxon>
        <taxon>PACMAD clade</taxon>
        <taxon>Arundinoideae</taxon>
        <taxon>Arundineae</taxon>
        <taxon>Arundo</taxon>
    </lineage>
</organism>
<sequence length="33" mass="3686">MRELYKLLFDSTTPEIRHVSVARCCSARGTGGM</sequence>
<dbReference type="AlphaFoldDB" id="A0A0A9A6N4"/>
<reference evidence="1" key="1">
    <citation type="submission" date="2014-09" db="EMBL/GenBank/DDBJ databases">
        <authorList>
            <person name="Magalhaes I.L.F."/>
            <person name="Oliveira U."/>
            <person name="Santos F.R."/>
            <person name="Vidigal T.H.D.A."/>
            <person name="Brescovit A.D."/>
            <person name="Santos A.J."/>
        </authorList>
    </citation>
    <scope>NUCLEOTIDE SEQUENCE</scope>
    <source>
        <tissue evidence="1">Shoot tissue taken approximately 20 cm above the soil surface</tissue>
    </source>
</reference>
<reference evidence="1" key="2">
    <citation type="journal article" date="2015" name="Data Brief">
        <title>Shoot transcriptome of the giant reed, Arundo donax.</title>
        <authorList>
            <person name="Barrero R.A."/>
            <person name="Guerrero F.D."/>
            <person name="Moolhuijzen P."/>
            <person name="Goolsby J.A."/>
            <person name="Tidwell J."/>
            <person name="Bellgard S.E."/>
            <person name="Bellgard M.I."/>
        </authorList>
    </citation>
    <scope>NUCLEOTIDE SEQUENCE</scope>
    <source>
        <tissue evidence="1">Shoot tissue taken approximately 20 cm above the soil surface</tissue>
    </source>
</reference>